<keyword evidence="4" id="KW-1185">Reference proteome</keyword>
<evidence type="ECO:0000313" key="4">
    <source>
        <dbReference type="Proteomes" id="UP001626550"/>
    </source>
</evidence>
<protein>
    <submittedName>
        <fullName evidence="3">Formin y 2 domain containing 1</fullName>
    </submittedName>
</protein>
<feature type="compositionally biased region" description="Low complexity" evidence="1">
    <location>
        <begin position="144"/>
        <end position="153"/>
    </location>
</feature>
<dbReference type="EMBL" id="JBJKFK010000916">
    <property type="protein sequence ID" value="KAL3314749.1"/>
    <property type="molecule type" value="Genomic_DNA"/>
</dbReference>
<accession>A0ABD2Q579</accession>
<feature type="signal peptide" evidence="2">
    <location>
        <begin position="1"/>
        <end position="18"/>
    </location>
</feature>
<reference evidence="3 4" key="1">
    <citation type="submission" date="2024-11" db="EMBL/GenBank/DDBJ databases">
        <title>Adaptive evolution of stress response genes in parasites aligns with host niche diversity.</title>
        <authorList>
            <person name="Hahn C."/>
            <person name="Resl P."/>
        </authorList>
    </citation>
    <scope>NUCLEOTIDE SEQUENCE [LARGE SCALE GENOMIC DNA]</scope>
    <source>
        <strain evidence="3">EGGRZ-B1_66</strain>
        <tissue evidence="3">Body</tissue>
    </source>
</reference>
<organism evidence="3 4">
    <name type="scientific">Cichlidogyrus casuarinus</name>
    <dbReference type="NCBI Taxonomy" id="1844966"/>
    <lineage>
        <taxon>Eukaryota</taxon>
        <taxon>Metazoa</taxon>
        <taxon>Spiralia</taxon>
        <taxon>Lophotrochozoa</taxon>
        <taxon>Platyhelminthes</taxon>
        <taxon>Monogenea</taxon>
        <taxon>Monopisthocotylea</taxon>
        <taxon>Dactylogyridea</taxon>
        <taxon>Ancyrocephalidae</taxon>
        <taxon>Cichlidogyrus</taxon>
    </lineage>
</organism>
<evidence type="ECO:0000256" key="2">
    <source>
        <dbReference type="SAM" id="SignalP"/>
    </source>
</evidence>
<dbReference type="PANTHER" id="PTHR45920">
    <property type="entry name" value="FORMIN HOMOLOGY 2 DOMAIN CONTAINING, ISOFORM I"/>
    <property type="match status" value="1"/>
</dbReference>
<keyword evidence="2" id="KW-0732">Signal</keyword>
<gene>
    <name evidence="3" type="primary">FHOD1_1</name>
    <name evidence="3" type="ORF">Ciccas_006624</name>
</gene>
<feature type="compositionally biased region" description="Basic and acidic residues" evidence="1">
    <location>
        <begin position="251"/>
        <end position="273"/>
    </location>
</feature>
<feature type="region of interest" description="Disordered" evidence="1">
    <location>
        <begin position="188"/>
        <end position="216"/>
    </location>
</feature>
<dbReference type="PANTHER" id="PTHR45920:SF4">
    <property type="entry name" value="FORMIN HOMOLOGY 2 DOMAIN CONTAINING, ISOFORM I"/>
    <property type="match status" value="1"/>
</dbReference>
<comment type="caution">
    <text evidence="3">The sequence shown here is derived from an EMBL/GenBank/DDBJ whole genome shotgun (WGS) entry which is preliminary data.</text>
</comment>
<dbReference type="Proteomes" id="UP001626550">
    <property type="component" value="Unassembled WGS sequence"/>
</dbReference>
<evidence type="ECO:0000256" key="1">
    <source>
        <dbReference type="SAM" id="MobiDB-lite"/>
    </source>
</evidence>
<proteinExistence type="predicted"/>
<feature type="region of interest" description="Disordered" evidence="1">
    <location>
        <begin position="242"/>
        <end position="273"/>
    </location>
</feature>
<evidence type="ECO:0000313" key="3">
    <source>
        <dbReference type="EMBL" id="KAL3314749.1"/>
    </source>
</evidence>
<feature type="chain" id="PRO_5044896425" evidence="2">
    <location>
        <begin position="19"/>
        <end position="273"/>
    </location>
</feature>
<name>A0ABD2Q579_9PLAT</name>
<dbReference type="SUPFAM" id="SSF101447">
    <property type="entry name" value="Formin homology 2 domain (FH2 domain)"/>
    <property type="match status" value="1"/>
</dbReference>
<sequence length="273" mass="29974">MNRFRQLLLYLGFPTARATNMPVGHFCRVMCEFALEYRTTREKILEQLAKKANIRERKKTRGKLIVDNASDASEDDSDLSSIAYIRSASIDHENLDMLAGLAPTAEFVSRPPLRSFGKRMSLGGVPSQVKKSLETRKIGPSSLSSLDLSSLSSAQMPGLRNGSSGTLKAETAEDQELKKALLSDSTTGFGTLQRRKMHGSTSRLRSVPRGTSPAVNGVDQIDGSTECLDKDQDVLLDACLASGMGGARRPQLRERRRVRDPSRKSSECTEKLP</sequence>
<feature type="region of interest" description="Disordered" evidence="1">
    <location>
        <begin position="144"/>
        <end position="167"/>
    </location>
</feature>
<dbReference type="AlphaFoldDB" id="A0ABD2Q579"/>